<evidence type="ECO:0000313" key="1">
    <source>
        <dbReference type="EMBL" id="AKH96859.1"/>
    </source>
</evidence>
<dbReference type="Pfam" id="PF19769">
    <property type="entry name" value="CPxCG_zf"/>
    <property type="match status" value="1"/>
</dbReference>
<dbReference type="KEGG" id="hsf:HLASA_0352"/>
<evidence type="ECO:0000313" key="3">
    <source>
        <dbReference type="Proteomes" id="UP000060390"/>
    </source>
</evidence>
<dbReference type="EMBL" id="CP011564">
    <property type="protein sequence ID" value="ALG81261.1"/>
    <property type="molecule type" value="Genomic_DNA"/>
</dbReference>
<dbReference type="RefSeq" id="WP_050047684.1">
    <property type="nucleotide sequence ID" value="NZ_CP008874.1"/>
</dbReference>
<dbReference type="InterPro" id="IPR012041">
    <property type="entry name" value="Znf_CPxCG-like"/>
</dbReference>
<dbReference type="PIRSF" id="PIRSF015877">
    <property type="entry name" value="UCP015877"/>
    <property type="match status" value="1"/>
</dbReference>
<dbReference type="PANTHER" id="PTHR42195:SF1">
    <property type="entry name" value="ZINC FINGER PROTEIN"/>
    <property type="match status" value="1"/>
</dbReference>
<dbReference type="KEGG" id="hsu:HLASF_0353"/>
<dbReference type="HOGENOM" id="CLU_110112_0_0_2"/>
<reference evidence="3" key="2">
    <citation type="submission" date="2015-05" db="EMBL/GenBank/DDBJ databases">
        <title>Complete genome sequence of Halanaeroarchaeum sulfurireducens type strain M27-SA2, a sulfate-reducer haloarchaeon from marine anoxic lake Medee.</title>
        <authorList>
            <person name="Messina E."/>
            <person name="Kublanov I.V."/>
            <person name="Toshchakov S."/>
            <person name="Arcadi E."/>
            <person name="La Spada G."/>
            <person name="La Cono V."/>
            <person name="Yakimov M.M."/>
        </authorList>
    </citation>
    <scope>NUCLEOTIDE SEQUENCE [LARGE SCALE GENOMIC DNA]</scope>
    <source>
        <strain evidence="3">M27-SA2</strain>
    </source>
</reference>
<sequence>MSQQQDRVGIPCPACSPDLETVHEVLSTGGGRATVRCTECDHVHKVAIDEETTVERDVIISQDGESLTTTVDVPADERLRVGEEFIVDTDDAIMQVRITDIEVGPEQRTSSAMGESVATIWTRAVDNVSVDITLHPRDGDREATRSITVYVPGDYEFVIGETMTLEDEEFTVTAIHVRETAHERYPFPKLGEDGDTVEAKDVKRVYGYDESSDAWSAW</sequence>
<gene>
    <name evidence="2" type="ORF">HLASA_0352</name>
    <name evidence="1" type="ORF">HLASF_0353</name>
</gene>
<reference evidence="2 3" key="3">
    <citation type="journal article" date="2016" name="Stand. Genomic Sci.">
        <title>Complete genome sequence of 'Halanaeroarchaeum sulfurireducens' M27-SA2, a sulfur-reducing and acetate-oxidizing haloarchaeon from the deep-sea hypersaline anoxic lake Medee.</title>
        <authorList>
            <person name="Messina E."/>
            <person name="Sorokin D.Y."/>
            <person name="Kublanov I.V."/>
            <person name="Toshchakov S."/>
            <person name="Lopatina A."/>
            <person name="Arcadi E."/>
            <person name="Smedile F."/>
            <person name="La Spada G."/>
            <person name="La Cono V."/>
            <person name="Yakimov M.M."/>
        </authorList>
    </citation>
    <scope>NUCLEOTIDE SEQUENCE [LARGE SCALE GENOMIC DNA]</scope>
    <source>
        <strain evidence="2 3">M27-SA2</strain>
    </source>
</reference>
<proteinExistence type="predicted"/>
<name>A0A0F7PB42_9EURY</name>
<accession>A0A0F7PB42</accession>
<dbReference type="PANTHER" id="PTHR42195">
    <property type="entry name" value="UCP015877 FAMILY PROTEIN"/>
    <property type="match status" value="1"/>
</dbReference>
<dbReference type="Proteomes" id="UP000069906">
    <property type="component" value="Chromosome"/>
</dbReference>
<dbReference type="Proteomes" id="UP000060390">
    <property type="component" value="Chromosome"/>
</dbReference>
<dbReference type="GeneID" id="26009721"/>
<dbReference type="OrthoDB" id="23364at2157"/>
<evidence type="ECO:0008006" key="5">
    <source>
        <dbReference type="Google" id="ProtNLM"/>
    </source>
</evidence>
<protein>
    <recommendedName>
        <fullName evidence="5">Zinc finger protein</fullName>
    </recommendedName>
</protein>
<dbReference type="PATRIC" id="fig|1604004.4.peg.372"/>
<keyword evidence="4" id="KW-1185">Reference proteome</keyword>
<dbReference type="EMBL" id="CP008874">
    <property type="protein sequence ID" value="AKH96859.1"/>
    <property type="molecule type" value="Genomic_DNA"/>
</dbReference>
<evidence type="ECO:0000313" key="4">
    <source>
        <dbReference type="Proteomes" id="UP000069906"/>
    </source>
</evidence>
<evidence type="ECO:0000313" key="2">
    <source>
        <dbReference type="EMBL" id="ALG81261.1"/>
    </source>
</evidence>
<dbReference type="STRING" id="1604004.HLASA_0352"/>
<dbReference type="AlphaFoldDB" id="A0A0F7PB42"/>
<reference evidence="1 4" key="1">
    <citation type="journal article" date="2015" name="ISME J.">
        <title>Elemental sulfur and acetate can support life of a novel strictly anaerobic haloarchaeon.</title>
        <authorList>
            <person name="Sorokin D.Y."/>
            <person name="Kublanov I.V."/>
            <person name="Gavrilov S.N."/>
            <person name="Rojo D."/>
            <person name="Roman P."/>
            <person name="Golyshin P.N."/>
            <person name="Slepak V.Z."/>
            <person name="Smedile F."/>
            <person name="Ferrer M."/>
            <person name="Messina E."/>
            <person name="La Cono V."/>
            <person name="Yakimov M.M."/>
        </authorList>
    </citation>
    <scope>NUCLEOTIDE SEQUENCE [LARGE SCALE GENOMIC DNA]</scope>
    <source>
        <strain evidence="1 4">HSR2</strain>
    </source>
</reference>
<organism evidence="1 4">
    <name type="scientific">Halanaeroarchaeum sulfurireducens</name>
    <dbReference type="NCBI Taxonomy" id="1604004"/>
    <lineage>
        <taxon>Archaea</taxon>
        <taxon>Methanobacteriati</taxon>
        <taxon>Methanobacteriota</taxon>
        <taxon>Stenosarchaea group</taxon>
        <taxon>Halobacteria</taxon>
        <taxon>Halobacteriales</taxon>
        <taxon>Halobacteriaceae</taxon>
        <taxon>Halanaeroarchaeum</taxon>
    </lineage>
</organism>